<organism evidence="1 2">
    <name type="scientific">Trichomonas vaginalis (strain ATCC PRA-98 / G3)</name>
    <dbReference type="NCBI Taxonomy" id="412133"/>
    <lineage>
        <taxon>Eukaryota</taxon>
        <taxon>Metamonada</taxon>
        <taxon>Parabasalia</taxon>
        <taxon>Trichomonadida</taxon>
        <taxon>Trichomonadidae</taxon>
        <taxon>Trichomonas</taxon>
    </lineage>
</organism>
<name>A2EYQ9_TRIV3</name>
<evidence type="ECO:0000313" key="1">
    <source>
        <dbReference type="EMBL" id="EAY02206.1"/>
    </source>
</evidence>
<dbReference type="InParanoid" id="A2EYQ9"/>
<dbReference type="VEuPathDB" id="TrichDB:TVAGG3_0866080"/>
<protein>
    <submittedName>
        <fullName evidence="1">Uncharacterized protein</fullName>
    </submittedName>
</protein>
<dbReference type="RefSeq" id="XP_001314544.1">
    <property type="nucleotide sequence ID" value="XM_001314516.1"/>
</dbReference>
<gene>
    <name evidence="1" type="ORF">TVAG_451060</name>
</gene>
<dbReference type="SMR" id="A2EYQ9"/>
<dbReference type="Proteomes" id="UP000001542">
    <property type="component" value="Unassembled WGS sequence"/>
</dbReference>
<dbReference type="EMBL" id="DS113543">
    <property type="protein sequence ID" value="EAY02206.1"/>
    <property type="molecule type" value="Genomic_DNA"/>
</dbReference>
<reference evidence="1" key="1">
    <citation type="submission" date="2006-10" db="EMBL/GenBank/DDBJ databases">
        <authorList>
            <person name="Amadeo P."/>
            <person name="Zhao Q."/>
            <person name="Wortman J."/>
            <person name="Fraser-Liggett C."/>
            <person name="Carlton J."/>
        </authorList>
    </citation>
    <scope>NUCLEOTIDE SEQUENCE</scope>
    <source>
        <strain evidence="1">G3</strain>
    </source>
</reference>
<sequence length="187" mass="21150">MIIATNSTFTIENSNFINTTSIKDSSFSFKNSSIKISNSIFNGTHSRSRGSVVSFYNCSSQITNSTFAEGKSRSKSAAINSINTELNISESDFIQNIALSEMSVYSEFSKASIENCHFTGKINDEISVPLMNQCRNCTFDVKTEEFVVIEEYPYEELFTTLLILIFTIFVLRNKISRLVHSFKFKKL</sequence>
<reference evidence="1" key="2">
    <citation type="journal article" date="2007" name="Science">
        <title>Draft genome sequence of the sexually transmitted pathogen Trichomonas vaginalis.</title>
        <authorList>
            <person name="Carlton J.M."/>
            <person name="Hirt R.P."/>
            <person name="Silva J.C."/>
            <person name="Delcher A.L."/>
            <person name="Schatz M."/>
            <person name="Zhao Q."/>
            <person name="Wortman J.R."/>
            <person name="Bidwell S.L."/>
            <person name="Alsmark U.C.M."/>
            <person name="Besteiro S."/>
            <person name="Sicheritz-Ponten T."/>
            <person name="Noel C.J."/>
            <person name="Dacks J.B."/>
            <person name="Foster P.G."/>
            <person name="Simillion C."/>
            <person name="Van de Peer Y."/>
            <person name="Miranda-Saavedra D."/>
            <person name="Barton G.J."/>
            <person name="Westrop G.D."/>
            <person name="Mueller S."/>
            <person name="Dessi D."/>
            <person name="Fiori P.L."/>
            <person name="Ren Q."/>
            <person name="Paulsen I."/>
            <person name="Zhang H."/>
            <person name="Bastida-Corcuera F.D."/>
            <person name="Simoes-Barbosa A."/>
            <person name="Brown M.T."/>
            <person name="Hayes R.D."/>
            <person name="Mukherjee M."/>
            <person name="Okumura C.Y."/>
            <person name="Schneider R."/>
            <person name="Smith A.J."/>
            <person name="Vanacova S."/>
            <person name="Villalvazo M."/>
            <person name="Haas B.J."/>
            <person name="Pertea M."/>
            <person name="Feldblyum T.V."/>
            <person name="Utterback T.R."/>
            <person name="Shu C.L."/>
            <person name="Osoegawa K."/>
            <person name="de Jong P.J."/>
            <person name="Hrdy I."/>
            <person name="Horvathova L."/>
            <person name="Zubacova Z."/>
            <person name="Dolezal P."/>
            <person name="Malik S.B."/>
            <person name="Logsdon J.M. Jr."/>
            <person name="Henze K."/>
            <person name="Gupta A."/>
            <person name="Wang C.C."/>
            <person name="Dunne R.L."/>
            <person name="Upcroft J.A."/>
            <person name="Upcroft P."/>
            <person name="White O."/>
            <person name="Salzberg S.L."/>
            <person name="Tang P."/>
            <person name="Chiu C.-H."/>
            <person name="Lee Y.-S."/>
            <person name="Embley T.M."/>
            <person name="Coombs G.H."/>
            <person name="Mottram J.C."/>
            <person name="Tachezy J."/>
            <person name="Fraser-Liggett C.M."/>
            <person name="Johnson P.J."/>
        </authorList>
    </citation>
    <scope>NUCLEOTIDE SEQUENCE [LARGE SCALE GENOMIC DNA]</scope>
    <source>
        <strain evidence="1">G3</strain>
    </source>
</reference>
<dbReference type="VEuPathDB" id="TrichDB:TVAG_451060"/>
<proteinExistence type="predicted"/>
<evidence type="ECO:0000313" key="2">
    <source>
        <dbReference type="Proteomes" id="UP000001542"/>
    </source>
</evidence>
<keyword evidence="2" id="KW-1185">Reference proteome</keyword>
<dbReference type="KEGG" id="tva:75675864"/>
<dbReference type="AlphaFoldDB" id="A2EYQ9"/>
<accession>A2EYQ9</accession>